<dbReference type="GO" id="GO:0003723">
    <property type="term" value="F:RNA binding"/>
    <property type="evidence" value="ECO:0007669"/>
    <property type="project" value="InterPro"/>
</dbReference>
<dbReference type="SUPFAM" id="SSF55895">
    <property type="entry name" value="Ribonuclease Rh-like"/>
    <property type="match status" value="1"/>
</dbReference>
<evidence type="ECO:0000256" key="1">
    <source>
        <dbReference type="ARBA" id="ARBA00007469"/>
    </source>
</evidence>
<organism evidence="4 5">
    <name type="scientific">Hibiscus syriacus</name>
    <name type="common">Rose of Sharon</name>
    <dbReference type="NCBI Taxonomy" id="106335"/>
    <lineage>
        <taxon>Eukaryota</taxon>
        <taxon>Viridiplantae</taxon>
        <taxon>Streptophyta</taxon>
        <taxon>Embryophyta</taxon>
        <taxon>Tracheophyta</taxon>
        <taxon>Spermatophyta</taxon>
        <taxon>Magnoliopsida</taxon>
        <taxon>eudicotyledons</taxon>
        <taxon>Gunneridae</taxon>
        <taxon>Pentapetalae</taxon>
        <taxon>rosids</taxon>
        <taxon>malvids</taxon>
        <taxon>Malvales</taxon>
        <taxon>Malvaceae</taxon>
        <taxon>Malvoideae</taxon>
        <taxon>Hibiscus</taxon>
    </lineage>
</organism>
<dbReference type="InterPro" id="IPR036430">
    <property type="entry name" value="RNase_T2-like_sf"/>
</dbReference>
<keyword evidence="3" id="KW-0732">Signal</keyword>
<dbReference type="AlphaFoldDB" id="A0A6A2XGR7"/>
<dbReference type="PANTHER" id="PTHR11240">
    <property type="entry name" value="RIBONUCLEASE T2"/>
    <property type="match status" value="1"/>
</dbReference>
<feature type="chain" id="PRO_5025449864" evidence="3">
    <location>
        <begin position="20"/>
        <end position="216"/>
    </location>
</feature>
<evidence type="ECO:0000313" key="5">
    <source>
        <dbReference type="Proteomes" id="UP000436088"/>
    </source>
</evidence>
<accession>A0A6A2XGR7</accession>
<protein>
    <submittedName>
        <fullName evidence="4">Uncharacterized protein</fullName>
    </submittedName>
</protein>
<proteinExistence type="inferred from homology"/>
<dbReference type="GO" id="GO:0033897">
    <property type="term" value="F:ribonuclease T2 activity"/>
    <property type="evidence" value="ECO:0007669"/>
    <property type="project" value="InterPro"/>
</dbReference>
<dbReference type="GO" id="GO:0005576">
    <property type="term" value="C:extracellular region"/>
    <property type="evidence" value="ECO:0007669"/>
    <property type="project" value="TreeGrafter"/>
</dbReference>
<keyword evidence="5" id="KW-1185">Reference proteome</keyword>
<comment type="similarity">
    <text evidence="1 2">Belongs to the RNase T2 family.</text>
</comment>
<dbReference type="EMBL" id="VEPZ02001415">
    <property type="protein sequence ID" value="KAE8674678.1"/>
    <property type="molecule type" value="Genomic_DNA"/>
</dbReference>
<evidence type="ECO:0000313" key="4">
    <source>
        <dbReference type="EMBL" id="KAE8674678.1"/>
    </source>
</evidence>
<comment type="caution">
    <text evidence="4">The sequence shown here is derived from an EMBL/GenBank/DDBJ whole genome shotgun (WGS) entry which is preliminary data.</text>
</comment>
<evidence type="ECO:0000256" key="3">
    <source>
        <dbReference type="SAM" id="SignalP"/>
    </source>
</evidence>
<dbReference type="GO" id="GO:0006401">
    <property type="term" value="P:RNA catabolic process"/>
    <property type="evidence" value="ECO:0007669"/>
    <property type="project" value="TreeGrafter"/>
</dbReference>
<gene>
    <name evidence="4" type="ORF">F3Y22_tig00111741pilonHSYRG00290</name>
</gene>
<dbReference type="Pfam" id="PF00445">
    <property type="entry name" value="Ribonuclease_T2"/>
    <property type="match status" value="1"/>
</dbReference>
<name>A0A6A2XGR7_HIBSY</name>
<dbReference type="Proteomes" id="UP000436088">
    <property type="component" value="Unassembled WGS sequence"/>
</dbReference>
<dbReference type="PANTHER" id="PTHR11240:SF84">
    <property type="entry name" value="RIBONUCLEASE 1-LIKE"/>
    <property type="match status" value="1"/>
</dbReference>
<reference evidence="4" key="1">
    <citation type="submission" date="2019-09" db="EMBL/GenBank/DDBJ databases">
        <title>Draft genome information of white flower Hibiscus syriacus.</title>
        <authorList>
            <person name="Kim Y.-M."/>
        </authorList>
    </citation>
    <scope>NUCLEOTIDE SEQUENCE [LARGE SCALE GENOMIC DNA]</scope>
    <source>
        <strain evidence="4">YM2019G1</strain>
    </source>
</reference>
<evidence type="ECO:0000256" key="2">
    <source>
        <dbReference type="RuleBase" id="RU004328"/>
    </source>
</evidence>
<sequence length="216" mass="24786">MVIGLHFFLFSCFPKLIPSSNLLACYIRRKDLFFHISGLFDLTMGTHQLEQRVGLVAVMASKDEWHDMWYSHSVCVNHPLYVASRFQRRSDSPYNAATNPCYSVPPITSRSVLKKALTPIRIYLIPLRPDLKNPTQPGTGFWENEWLKHGTCSDYPNNPLDYFKSALTLRQGLTNPVMGLTPRNIYLLQDVIEIIQRLTKALPEIVCNKTKLKDCN</sequence>
<feature type="signal peptide" evidence="3">
    <location>
        <begin position="1"/>
        <end position="19"/>
    </location>
</feature>
<dbReference type="Gene3D" id="3.90.730.10">
    <property type="entry name" value="Ribonuclease T2-like"/>
    <property type="match status" value="1"/>
</dbReference>
<dbReference type="InterPro" id="IPR001568">
    <property type="entry name" value="RNase_T2-like"/>
</dbReference>